<organism evidence="1 2">
    <name type="scientific">Pseudonocardia petroleophila</name>
    <dbReference type="NCBI Taxonomy" id="37331"/>
    <lineage>
        <taxon>Bacteria</taxon>
        <taxon>Bacillati</taxon>
        <taxon>Actinomycetota</taxon>
        <taxon>Actinomycetes</taxon>
        <taxon>Pseudonocardiales</taxon>
        <taxon>Pseudonocardiaceae</taxon>
        <taxon>Pseudonocardia</taxon>
    </lineage>
</organism>
<sequence length="96" mass="10782">MTATDPLLARGSSGWRVQVVRPDPKVALFEVALSDYREFFFVAVGERSVSVTMYDTSDATYPEPQTFTFAKPYGWDTDLGDEEALLQVWQAVGVQR</sequence>
<proteinExistence type="predicted"/>
<keyword evidence="2" id="KW-1185">Reference proteome</keyword>
<name>A0A7G7MBU4_9PSEU</name>
<dbReference type="AlphaFoldDB" id="A0A7G7MBU4"/>
<gene>
    <name evidence="1" type="ORF">H6H00_18590</name>
</gene>
<reference evidence="1 2" key="1">
    <citation type="submission" date="2020-08" db="EMBL/GenBank/DDBJ databases">
        <authorList>
            <person name="Mo P."/>
        </authorList>
    </citation>
    <scope>NUCLEOTIDE SEQUENCE [LARGE SCALE GENOMIC DNA]</scope>
    <source>
        <strain evidence="1 2">CGMCC 4.1532</strain>
    </source>
</reference>
<dbReference type="RefSeq" id="WP_185717017.1">
    <property type="nucleotide sequence ID" value="NZ_BAAAWI010000001.1"/>
</dbReference>
<evidence type="ECO:0000313" key="2">
    <source>
        <dbReference type="Proteomes" id="UP000515728"/>
    </source>
</evidence>
<dbReference type="EMBL" id="CP060131">
    <property type="protein sequence ID" value="QNG50255.1"/>
    <property type="molecule type" value="Genomic_DNA"/>
</dbReference>
<dbReference type="KEGG" id="ppel:H6H00_18590"/>
<accession>A0A7G7MBU4</accession>
<protein>
    <submittedName>
        <fullName evidence="1">Uncharacterized protein</fullName>
    </submittedName>
</protein>
<dbReference type="Proteomes" id="UP000515728">
    <property type="component" value="Chromosome"/>
</dbReference>
<evidence type="ECO:0000313" key="1">
    <source>
        <dbReference type="EMBL" id="QNG50255.1"/>
    </source>
</evidence>